<dbReference type="RefSeq" id="WP_136927289.1">
    <property type="nucleotide sequence ID" value="NZ_SSMQ01000002.1"/>
</dbReference>
<proteinExistence type="predicted"/>
<feature type="transmembrane region" description="Helical" evidence="1">
    <location>
        <begin position="101"/>
        <end position="121"/>
    </location>
</feature>
<keyword evidence="1" id="KW-1133">Transmembrane helix</keyword>
<sequence>MKTALYVRAWASRIARGAMGASIAGLAAAALDAAYTRGGEEERVDAAKAFAIFVADAGLVAPIALLVGLVVATSLVLLFPDAAPTPASAVASLRARAKGRPADVAAFVPLAIVAAFLWMTLSAQLARALLALDVAAPLAGLAIATGTLVVGLLAALLSLALTPALRQALATASEGRPAFVDPAKTAFAALVVVGLLLGLGVATGGPSGEGGLFGIYGVLKRPELDLRAVGMLALIAFAAFLSSALASPRRALVAALFAVAPVLFTPRTAVSLGGEGAPVAQAIERDAPLGKLSLAVMRKLADRDHDGASALFGGGDCREGDASVGPLGVEIPDNGVDEDCSGSDLRAEVLAALAPAASAQAPAPKSADVPADLNVVLITVDTLRADLGYAGYPQPVSPNLDKLAAESAVFLRAYSLASYTGKSVGPMLLGKYGSETQRNWGHFNKFEDTETFLAERLSRAGVRTMGVHAHRYFGKFGGLDAGFDVVDLSAAPPENAPWDVADMKSSDALTDAALAQLAKPENTQGRFFLWVHYLDPHADYLRHDDVPNFGAGQRALYDGEVAFTDKHIGRLLDGIRAAPWGKRTAIVVTSDHGEAFGEHKMFRHGFELWEPLVRVPLVVHVPGAKPARIEARRSTIDVTPTVLDLFRIEPPKPGAEGPDFLSGTSLLSDVFLPEGQTPAARDVVIDMPAGPYNDARRALIHGDLKLIVSNNAGYELYDLGQDPEEKKDLWRSPDTRQGMEERYAALRARLREIRVTGPRK</sequence>
<feature type="transmembrane region" description="Helical" evidence="1">
    <location>
        <begin position="226"/>
        <end position="245"/>
    </location>
</feature>
<evidence type="ECO:0000313" key="3">
    <source>
        <dbReference type="EMBL" id="TKD12652.1"/>
    </source>
</evidence>
<dbReference type="Gene3D" id="3.40.720.10">
    <property type="entry name" value="Alkaline Phosphatase, subunit A"/>
    <property type="match status" value="1"/>
</dbReference>
<dbReference type="InterPro" id="IPR052701">
    <property type="entry name" value="GAG_Ulvan_Degrading_Sulfatases"/>
</dbReference>
<feature type="transmembrane region" description="Helical" evidence="1">
    <location>
        <begin position="141"/>
        <end position="165"/>
    </location>
</feature>
<dbReference type="Pfam" id="PF00884">
    <property type="entry name" value="Sulfatase"/>
    <property type="match status" value="1"/>
</dbReference>
<feature type="transmembrane region" description="Helical" evidence="1">
    <location>
        <begin position="252"/>
        <end position="270"/>
    </location>
</feature>
<accession>A0A4U1JJH1</accession>
<dbReference type="OrthoDB" id="5500422at2"/>
<dbReference type="InterPro" id="IPR000917">
    <property type="entry name" value="Sulfatase_N"/>
</dbReference>
<organism evidence="3 4">
    <name type="scientific">Polyangium fumosum</name>
    <dbReference type="NCBI Taxonomy" id="889272"/>
    <lineage>
        <taxon>Bacteria</taxon>
        <taxon>Pseudomonadati</taxon>
        <taxon>Myxococcota</taxon>
        <taxon>Polyangia</taxon>
        <taxon>Polyangiales</taxon>
        <taxon>Polyangiaceae</taxon>
        <taxon>Polyangium</taxon>
    </lineage>
</organism>
<keyword evidence="1" id="KW-0812">Transmembrane</keyword>
<feature type="transmembrane region" description="Helical" evidence="1">
    <location>
        <begin position="49"/>
        <end position="80"/>
    </location>
</feature>
<evidence type="ECO:0000259" key="2">
    <source>
        <dbReference type="Pfam" id="PF00884"/>
    </source>
</evidence>
<dbReference type="CDD" id="cd16148">
    <property type="entry name" value="sulfatase_like"/>
    <property type="match status" value="1"/>
</dbReference>
<comment type="caution">
    <text evidence="3">The sequence shown here is derived from an EMBL/GenBank/DDBJ whole genome shotgun (WGS) entry which is preliminary data.</text>
</comment>
<keyword evidence="1" id="KW-0472">Membrane</keyword>
<reference evidence="3 4" key="1">
    <citation type="submission" date="2019-04" db="EMBL/GenBank/DDBJ databases">
        <authorList>
            <person name="Li Y."/>
            <person name="Wang J."/>
        </authorList>
    </citation>
    <scope>NUCLEOTIDE SEQUENCE [LARGE SCALE GENOMIC DNA]</scope>
    <source>
        <strain evidence="3 4">DSM 14668</strain>
    </source>
</reference>
<dbReference type="Gene3D" id="3.30.1120.10">
    <property type="match status" value="1"/>
</dbReference>
<dbReference type="PANTHER" id="PTHR43751:SF3">
    <property type="entry name" value="SULFATASE N-TERMINAL DOMAIN-CONTAINING PROTEIN"/>
    <property type="match status" value="1"/>
</dbReference>
<keyword evidence="4" id="KW-1185">Reference proteome</keyword>
<protein>
    <submittedName>
        <fullName evidence="3">Sulfatase</fullName>
    </submittedName>
</protein>
<dbReference type="Proteomes" id="UP000309215">
    <property type="component" value="Unassembled WGS sequence"/>
</dbReference>
<dbReference type="PANTHER" id="PTHR43751">
    <property type="entry name" value="SULFATASE"/>
    <property type="match status" value="1"/>
</dbReference>
<feature type="domain" description="Sulfatase N-terminal" evidence="2">
    <location>
        <begin position="374"/>
        <end position="646"/>
    </location>
</feature>
<dbReference type="EMBL" id="SSMQ01000002">
    <property type="protein sequence ID" value="TKD12652.1"/>
    <property type="molecule type" value="Genomic_DNA"/>
</dbReference>
<dbReference type="InterPro" id="IPR017850">
    <property type="entry name" value="Alkaline_phosphatase_core_sf"/>
</dbReference>
<gene>
    <name evidence="3" type="ORF">E8A74_02550</name>
</gene>
<dbReference type="SUPFAM" id="SSF53649">
    <property type="entry name" value="Alkaline phosphatase-like"/>
    <property type="match status" value="1"/>
</dbReference>
<evidence type="ECO:0000313" key="4">
    <source>
        <dbReference type="Proteomes" id="UP000309215"/>
    </source>
</evidence>
<evidence type="ECO:0000256" key="1">
    <source>
        <dbReference type="SAM" id="Phobius"/>
    </source>
</evidence>
<feature type="transmembrane region" description="Helical" evidence="1">
    <location>
        <begin position="186"/>
        <end position="206"/>
    </location>
</feature>
<dbReference type="AlphaFoldDB" id="A0A4U1JJH1"/>
<name>A0A4U1JJH1_9BACT</name>